<keyword evidence="3" id="KW-1185">Reference proteome</keyword>
<reference evidence="2 3" key="1">
    <citation type="submission" date="2023-08" db="EMBL/GenBank/DDBJ databases">
        <title>Pleionea litopenaei sp. nov., isolated from stomach of juvenile Litopenaeus vannamei.</title>
        <authorList>
            <person name="Rho A.M."/>
            <person name="Hwang C.Y."/>
        </authorList>
    </citation>
    <scope>NUCLEOTIDE SEQUENCE [LARGE SCALE GENOMIC DNA]</scope>
    <source>
        <strain evidence="2 3">HL-JVS1</strain>
    </source>
</reference>
<feature type="chain" id="PRO_5041243486" evidence="1">
    <location>
        <begin position="21"/>
        <end position="127"/>
    </location>
</feature>
<dbReference type="KEGG" id="plei:Q9312_05080"/>
<dbReference type="EMBL" id="CP133548">
    <property type="protein sequence ID" value="WMS88291.1"/>
    <property type="molecule type" value="Genomic_DNA"/>
</dbReference>
<keyword evidence="1" id="KW-0732">Signal</keyword>
<dbReference type="Proteomes" id="UP001239782">
    <property type="component" value="Chromosome"/>
</dbReference>
<dbReference type="RefSeq" id="WP_309203497.1">
    <property type="nucleotide sequence ID" value="NZ_CP133548.1"/>
</dbReference>
<proteinExistence type="predicted"/>
<dbReference type="AlphaFoldDB" id="A0AA51RVA4"/>
<name>A0AA51RVA4_9GAMM</name>
<protein>
    <submittedName>
        <fullName evidence="2">Uncharacterized protein</fullName>
    </submittedName>
</protein>
<evidence type="ECO:0000256" key="1">
    <source>
        <dbReference type="SAM" id="SignalP"/>
    </source>
</evidence>
<evidence type="ECO:0000313" key="3">
    <source>
        <dbReference type="Proteomes" id="UP001239782"/>
    </source>
</evidence>
<organism evidence="2 3">
    <name type="scientific">Pleionea litopenaei</name>
    <dbReference type="NCBI Taxonomy" id="3070815"/>
    <lineage>
        <taxon>Bacteria</taxon>
        <taxon>Pseudomonadati</taxon>
        <taxon>Pseudomonadota</taxon>
        <taxon>Gammaproteobacteria</taxon>
        <taxon>Oceanospirillales</taxon>
        <taxon>Pleioneaceae</taxon>
        <taxon>Pleionea</taxon>
    </lineage>
</organism>
<evidence type="ECO:0000313" key="2">
    <source>
        <dbReference type="EMBL" id="WMS88291.1"/>
    </source>
</evidence>
<accession>A0AA51RVA4</accession>
<sequence>MYKYLFLVALIFLFAQELRANETHTSDAVVEFPANLSVSESVLSSPWAKQITAGNEVSSDENTVSTCCFGCPEPTVLERNASGFCLPLFYETRIVTKTKERFSIKSKNGVSYLYVPENTFNTWFNVI</sequence>
<feature type="signal peptide" evidence="1">
    <location>
        <begin position="1"/>
        <end position="20"/>
    </location>
</feature>
<gene>
    <name evidence="2" type="ORF">Q9312_05080</name>
</gene>